<reference evidence="2 3" key="1">
    <citation type="submission" date="2017-07" db="EMBL/GenBank/DDBJ databases">
        <title>Flavobacterium cyanobacteriorum sp. nov., isolated from cyanobacterial aggregates in a eutrophic lake.</title>
        <authorList>
            <person name="Cai H."/>
        </authorList>
    </citation>
    <scope>NUCLEOTIDE SEQUENCE [LARGE SCALE GENOMIC DNA]</scope>
    <source>
        <strain evidence="2 3">TH167</strain>
    </source>
</reference>
<evidence type="ECO:0000313" key="2">
    <source>
        <dbReference type="EMBL" id="OYQ43544.1"/>
    </source>
</evidence>
<feature type="transmembrane region" description="Helical" evidence="1">
    <location>
        <begin position="201"/>
        <end position="234"/>
    </location>
</feature>
<sequence>MSTFNANEPVHLSFGEAIEQTFNTWKKIALLMGGILILLGIVAAIIYGGIFAVIFGTTDLTNEILNMQSLDNQTPRMVLTLIFTIIAAAVFSPITAGLLQIAHNAESGEDYSFNTAFEHYKSVHVKDIILSAVIINLVSQGFSIVGELFALQTDAISTFIAGLLSLVLTILTFMSIPFIIFGKLDAVESIKASISVCGRKFFIILLLMIVVGLCIGLGILGLCIGIFFTMPLYYTLQYNVYRLAIGIDNVDELSQIGEDSN</sequence>
<keyword evidence="1" id="KW-1133">Transmembrane helix</keyword>
<feature type="transmembrane region" description="Helical" evidence="1">
    <location>
        <begin position="28"/>
        <end position="57"/>
    </location>
</feature>
<accession>A0A255ZRI5</accession>
<protein>
    <recommendedName>
        <fullName evidence="4">Beta-carotene 15,15'-monooxygenase</fullName>
    </recommendedName>
</protein>
<dbReference type="RefSeq" id="WP_094486618.1">
    <property type="nucleotide sequence ID" value="NZ_NOXX01000202.1"/>
</dbReference>
<feature type="transmembrane region" description="Helical" evidence="1">
    <location>
        <begin position="128"/>
        <end position="150"/>
    </location>
</feature>
<dbReference type="Proteomes" id="UP000216035">
    <property type="component" value="Unassembled WGS sequence"/>
</dbReference>
<dbReference type="AlphaFoldDB" id="A0A255ZRI5"/>
<dbReference type="EMBL" id="NOXX01000202">
    <property type="protein sequence ID" value="OYQ43544.1"/>
    <property type="molecule type" value="Genomic_DNA"/>
</dbReference>
<organism evidence="2 3">
    <name type="scientific">Flavobacterium aurantiibacter</name>
    <dbReference type="NCBI Taxonomy" id="2023067"/>
    <lineage>
        <taxon>Bacteria</taxon>
        <taxon>Pseudomonadati</taxon>
        <taxon>Bacteroidota</taxon>
        <taxon>Flavobacteriia</taxon>
        <taxon>Flavobacteriales</taxon>
        <taxon>Flavobacteriaceae</taxon>
        <taxon>Flavobacterium</taxon>
    </lineage>
</organism>
<feature type="transmembrane region" description="Helical" evidence="1">
    <location>
        <begin position="156"/>
        <end position="181"/>
    </location>
</feature>
<name>A0A255ZRI5_9FLAO</name>
<evidence type="ECO:0008006" key="4">
    <source>
        <dbReference type="Google" id="ProtNLM"/>
    </source>
</evidence>
<keyword evidence="1" id="KW-0812">Transmembrane</keyword>
<feature type="transmembrane region" description="Helical" evidence="1">
    <location>
        <begin position="77"/>
        <end position="99"/>
    </location>
</feature>
<keyword evidence="1" id="KW-0472">Membrane</keyword>
<evidence type="ECO:0000313" key="3">
    <source>
        <dbReference type="Proteomes" id="UP000216035"/>
    </source>
</evidence>
<comment type="caution">
    <text evidence="2">The sequence shown here is derived from an EMBL/GenBank/DDBJ whole genome shotgun (WGS) entry which is preliminary data.</text>
</comment>
<keyword evidence="3" id="KW-1185">Reference proteome</keyword>
<evidence type="ECO:0000256" key="1">
    <source>
        <dbReference type="SAM" id="Phobius"/>
    </source>
</evidence>
<dbReference type="OrthoDB" id="1331669at2"/>
<proteinExistence type="predicted"/>
<gene>
    <name evidence="2" type="ORF">CHX27_09895</name>
</gene>